<protein>
    <submittedName>
        <fullName evidence="2">ASCH domain protein</fullName>
    </submittedName>
</protein>
<accession>T0ZR93</accession>
<dbReference type="SUPFAM" id="SSF88697">
    <property type="entry name" value="PUA domain-like"/>
    <property type="match status" value="1"/>
</dbReference>
<dbReference type="PIRSF" id="PIRSF016134">
    <property type="entry name" value="UCP016134"/>
    <property type="match status" value="1"/>
</dbReference>
<dbReference type="InterPro" id="IPR015947">
    <property type="entry name" value="PUA-like_sf"/>
</dbReference>
<dbReference type="SMART" id="SM01022">
    <property type="entry name" value="ASCH"/>
    <property type="match status" value="1"/>
</dbReference>
<evidence type="ECO:0000259" key="1">
    <source>
        <dbReference type="SMART" id="SM01022"/>
    </source>
</evidence>
<gene>
    <name evidence="2" type="ORF">B1A_20025</name>
</gene>
<proteinExistence type="predicted"/>
<reference evidence="2" key="1">
    <citation type="submission" date="2013-08" db="EMBL/GenBank/DDBJ databases">
        <authorList>
            <person name="Mendez C."/>
            <person name="Richter M."/>
            <person name="Ferrer M."/>
            <person name="Sanchez J."/>
        </authorList>
    </citation>
    <scope>NUCLEOTIDE SEQUENCE</scope>
</reference>
<organism evidence="2">
    <name type="scientific">mine drainage metagenome</name>
    <dbReference type="NCBI Taxonomy" id="410659"/>
    <lineage>
        <taxon>unclassified sequences</taxon>
        <taxon>metagenomes</taxon>
        <taxon>ecological metagenomes</taxon>
    </lineage>
</organism>
<dbReference type="Pfam" id="PF04266">
    <property type="entry name" value="ASCH"/>
    <property type="match status" value="1"/>
</dbReference>
<comment type="caution">
    <text evidence="2">The sequence shown here is derived from an EMBL/GenBank/DDBJ whole genome shotgun (WGS) entry which is preliminary data.</text>
</comment>
<evidence type="ECO:0000313" key="2">
    <source>
        <dbReference type="EMBL" id="EQD31259.1"/>
    </source>
</evidence>
<dbReference type="EMBL" id="AUZX01014771">
    <property type="protein sequence ID" value="EQD31259.1"/>
    <property type="molecule type" value="Genomic_DNA"/>
</dbReference>
<sequence>IDCAQWGGVMIHEMHLFEEPFNLIRGGKKTIEIRLYDEKRRKISVGDTIVFSELPDNKNEVRCRVVGLSIFGSFRDLFLAFDKSKFGHPESISVDGQVERMRSIYSSDDEKAYGVVGIHIEKLD</sequence>
<dbReference type="Gene3D" id="2.30.130.30">
    <property type="entry name" value="Hypothetical protein"/>
    <property type="match status" value="1"/>
</dbReference>
<dbReference type="CDD" id="cd06555">
    <property type="entry name" value="ASCH_PF0470_like"/>
    <property type="match status" value="1"/>
</dbReference>
<feature type="non-terminal residue" evidence="2">
    <location>
        <position position="1"/>
    </location>
</feature>
<reference evidence="2" key="2">
    <citation type="journal article" date="2014" name="ISME J.">
        <title>Microbial stratification in low pH oxic and suboxic macroscopic growths along an acid mine drainage.</title>
        <authorList>
            <person name="Mendez-Garcia C."/>
            <person name="Mesa V."/>
            <person name="Sprenger R.R."/>
            <person name="Richter M."/>
            <person name="Diez M.S."/>
            <person name="Solano J."/>
            <person name="Bargiela R."/>
            <person name="Golyshina O.V."/>
            <person name="Manteca A."/>
            <person name="Ramos J.L."/>
            <person name="Gallego J.R."/>
            <person name="Llorente I."/>
            <person name="Martins Dos Santos V.A."/>
            <person name="Jensen O.N."/>
            <person name="Pelaez A.I."/>
            <person name="Sanchez J."/>
            <person name="Ferrer M."/>
        </authorList>
    </citation>
    <scope>NUCLEOTIDE SEQUENCE</scope>
</reference>
<name>T0ZR93_9ZZZZ</name>
<feature type="domain" description="ASCH" evidence="1">
    <location>
        <begin position="14"/>
        <end position="124"/>
    </location>
</feature>
<dbReference type="InterPro" id="IPR016645">
    <property type="entry name" value="UCP016134"/>
</dbReference>
<dbReference type="InterPro" id="IPR007374">
    <property type="entry name" value="ASCH_domain"/>
</dbReference>
<dbReference type="AlphaFoldDB" id="T0ZR93"/>